<feature type="region of interest" description="Disordered" evidence="1">
    <location>
        <begin position="195"/>
        <end position="269"/>
    </location>
</feature>
<organism evidence="2 3">
    <name type="scientific">Cymbomonas tetramitiformis</name>
    <dbReference type="NCBI Taxonomy" id="36881"/>
    <lineage>
        <taxon>Eukaryota</taxon>
        <taxon>Viridiplantae</taxon>
        <taxon>Chlorophyta</taxon>
        <taxon>Pyramimonadophyceae</taxon>
        <taxon>Pyramimonadales</taxon>
        <taxon>Pyramimonadaceae</taxon>
        <taxon>Cymbomonas</taxon>
    </lineage>
</organism>
<evidence type="ECO:0000313" key="2">
    <source>
        <dbReference type="EMBL" id="KAK3247895.1"/>
    </source>
</evidence>
<reference evidence="2 3" key="1">
    <citation type="journal article" date="2015" name="Genome Biol. Evol.">
        <title>Comparative Genomics of a Bacterivorous Green Alga Reveals Evolutionary Causalities and Consequences of Phago-Mixotrophic Mode of Nutrition.</title>
        <authorList>
            <person name="Burns J.A."/>
            <person name="Paasch A."/>
            <person name="Narechania A."/>
            <person name="Kim E."/>
        </authorList>
    </citation>
    <scope>NUCLEOTIDE SEQUENCE [LARGE SCALE GENOMIC DNA]</scope>
    <source>
        <strain evidence="2 3">PLY_AMNH</strain>
    </source>
</reference>
<feature type="compositionally biased region" description="Basic and acidic residues" evidence="1">
    <location>
        <begin position="201"/>
        <end position="223"/>
    </location>
</feature>
<dbReference type="AlphaFoldDB" id="A0AAE0C5H3"/>
<feature type="compositionally biased region" description="Basic and acidic residues" evidence="1">
    <location>
        <begin position="230"/>
        <end position="239"/>
    </location>
</feature>
<evidence type="ECO:0000313" key="3">
    <source>
        <dbReference type="Proteomes" id="UP001190700"/>
    </source>
</evidence>
<keyword evidence="3" id="KW-1185">Reference proteome</keyword>
<comment type="caution">
    <text evidence="2">The sequence shown here is derived from an EMBL/GenBank/DDBJ whole genome shotgun (WGS) entry which is preliminary data.</text>
</comment>
<protein>
    <submittedName>
        <fullName evidence="2">Uncharacterized protein</fullName>
    </submittedName>
</protein>
<gene>
    <name evidence="2" type="ORF">CYMTET_42625</name>
</gene>
<accession>A0AAE0C5H3</accession>
<sequence length="269" mass="30368">MANRSTPSKDFIVSIFHNVGQRLIPHYILAVPGDKVEPPSSEYFKPSTLVPPGCVVTREYGSPELTLWDQEQLVKDSVGILIPVFWKERENGTQTIIFRESLDHGFELPNDENLFRYSDLFYKRVRAAHREAAEKRVDSGLFVTVLKQHQKTLHDVEEVCAGHSKQAVYECAQRYRTQRKARRMAELRELKALASANTASETKKTETPKGLEATSKVHEKPAEAKTASEVSERQVKVDAESQVSEVQKVHEPAATKASTDTSSQEPHNR</sequence>
<evidence type="ECO:0000256" key="1">
    <source>
        <dbReference type="SAM" id="MobiDB-lite"/>
    </source>
</evidence>
<dbReference type="Proteomes" id="UP001190700">
    <property type="component" value="Unassembled WGS sequence"/>
</dbReference>
<name>A0AAE0C5H3_9CHLO</name>
<feature type="compositionally biased region" description="Polar residues" evidence="1">
    <location>
        <begin position="256"/>
        <end position="269"/>
    </location>
</feature>
<proteinExistence type="predicted"/>
<dbReference type="EMBL" id="LGRX02028578">
    <property type="protein sequence ID" value="KAK3247895.1"/>
    <property type="molecule type" value="Genomic_DNA"/>
</dbReference>